<reference evidence="1" key="2">
    <citation type="submission" date="2015-08" db="EMBL/GenBank/DDBJ databases">
        <authorList>
            <person name="Babu N.S."/>
            <person name="Beckwith C.J."/>
            <person name="Beseler K.G."/>
            <person name="Brison A."/>
            <person name="Carone J.V."/>
            <person name="Caskin T.P."/>
            <person name="Diamond M."/>
            <person name="Durham M.E."/>
            <person name="Foxe J.M."/>
            <person name="Go M."/>
            <person name="Henderson B.A."/>
            <person name="Jones I.B."/>
            <person name="McGettigan J.A."/>
            <person name="Micheletti S.J."/>
            <person name="Nasrallah M.E."/>
            <person name="Ortiz D."/>
            <person name="Piller C.R."/>
            <person name="Privatt S.R."/>
            <person name="Schneider S.L."/>
            <person name="Sharp S."/>
            <person name="Smith T.C."/>
            <person name="Stanton J.D."/>
            <person name="Ullery H.E."/>
            <person name="Wilson R.J."/>
            <person name="Serrano M.G."/>
            <person name="Buck G."/>
            <person name="Lee V."/>
            <person name="Wang Y."/>
            <person name="Carvalho R."/>
            <person name="Voegtly L."/>
            <person name="Shi R."/>
            <person name="Duckworth R."/>
            <person name="Johnson A."/>
            <person name="Loviza R."/>
            <person name="Walstead R."/>
            <person name="Shah Z."/>
            <person name="Kiflezghi M."/>
            <person name="Wade K."/>
            <person name="Ball S.L."/>
            <person name="Bradley K.W."/>
            <person name="Asai D.J."/>
            <person name="Bowman C.A."/>
            <person name="Russell D.A."/>
            <person name="Pope W.H."/>
            <person name="Jacobs-Sera D."/>
            <person name="Hendrix R.W."/>
            <person name="Hatfull G.F."/>
        </authorList>
    </citation>
    <scope>NUCLEOTIDE SEQUENCE [LARGE SCALE GENOMIC DNA]</scope>
</reference>
<dbReference type="AlphaFoldDB" id="A0A0S4TGC1"/>
<protein>
    <submittedName>
        <fullName evidence="1">Uncharacterized protein</fullName>
    </submittedName>
</protein>
<dbReference type="VEuPathDB" id="CryptoDB:CHUDEA5_4120"/>
<reference evidence="2 3" key="1">
    <citation type="submission" date="2014-11" db="EMBL/GenBank/DDBJ databases">
        <title>Comparative genomic analysis of Cryptosporidium hominis reveals occurrence of genetic recombination in virulent subtypes.</title>
        <authorList>
            <person name="Guo Y."/>
            <person name="Tang K."/>
            <person name="Frace M."/>
            <person name="Li N."/>
            <person name="Roellig D.M."/>
            <person name="Sammons S."/>
            <person name="Knipe K."/>
            <person name="Rowe L."/>
            <person name="Feng Y."/>
            <person name="Xiao L."/>
        </authorList>
    </citation>
    <scope>NUCLEOTIDE SEQUENCE [LARGE SCALE GENOMIC DNA]</scope>
    <source>
        <strain evidence="2">30976</strain>
    </source>
</reference>
<gene>
    <name evidence="1" type="ORF">CHUDEA5_4120</name>
    <name evidence="2" type="ORF">GY17_00001535</name>
</gene>
<dbReference type="VEuPathDB" id="CryptoDB:Chro.50435"/>
<dbReference type="Proteomes" id="UP001429100">
    <property type="component" value="Unassembled WGS sequence"/>
</dbReference>
<reference evidence="2 3" key="3">
    <citation type="submission" date="2017-10" db="EMBL/GenBank/DDBJ databases">
        <title>Consistent, comparative and evidence-based genome annotation and re-annotation for the closely-related species, Cryptosporidium parvum, C. hominis and C. tyzzeri.</title>
        <authorList>
            <person name="Baptista R.P."/>
            <person name="Li Y."/>
            <person name="Sateriale A."/>
            <person name="Striepen B."/>
            <person name="Kissinger J.C."/>
        </authorList>
    </citation>
    <scope>NUCLEOTIDE SEQUENCE [LARGE SCALE GENOMIC DNA]</scope>
    <source>
        <strain evidence="2">30976</strain>
    </source>
</reference>
<accession>A0A0S4TGC1</accession>
<evidence type="ECO:0000313" key="2">
    <source>
        <dbReference type="EMBL" id="PPS96799.1"/>
    </source>
</evidence>
<sequence>MYYTIIFLILFELFSSYFLEHIIKLLKIHKLINGETNQIINSEISQLEEELKELNKPSTFTEYVKKSRQLNILKQTLNNNVTKEINQTNHKNFNFTKKIMGGIYLILKIINFLPPKIRQLLTFYIVKLCVDNHNIIIPFNQKLYSPFFQSKEKAKHINSFLSYGLICTLTDLIKVLIKHSLYFNMNYIQKFSSKFI</sequence>
<evidence type="ECO:0000313" key="1">
    <source>
        <dbReference type="EMBL" id="CUV06330.1"/>
    </source>
</evidence>
<organism evidence="1">
    <name type="scientific">Cryptosporidium hominis</name>
    <dbReference type="NCBI Taxonomy" id="237895"/>
    <lineage>
        <taxon>Eukaryota</taxon>
        <taxon>Sar</taxon>
        <taxon>Alveolata</taxon>
        <taxon>Apicomplexa</taxon>
        <taxon>Conoidasida</taxon>
        <taxon>Coccidia</taxon>
        <taxon>Eucoccidiorida</taxon>
        <taxon>Eimeriorina</taxon>
        <taxon>Cryptosporidiidae</taxon>
        <taxon>Cryptosporidium</taxon>
    </lineage>
</organism>
<dbReference type="EMBL" id="LN877951">
    <property type="protein sequence ID" value="CUV06330.1"/>
    <property type="molecule type" value="Genomic_DNA"/>
</dbReference>
<dbReference type="EMBL" id="JTAI01000013">
    <property type="protein sequence ID" value="PPS96799.1"/>
    <property type="molecule type" value="Genomic_DNA"/>
</dbReference>
<dbReference type="VEuPathDB" id="CryptoDB:GY17_00001535"/>
<keyword evidence="3" id="KW-1185">Reference proteome</keyword>
<name>A0A0S4TGC1_CRYHO</name>
<dbReference type="Proteomes" id="UP000199752">
    <property type="component" value="Chromosome 5"/>
</dbReference>
<evidence type="ECO:0000313" key="3">
    <source>
        <dbReference type="Proteomes" id="UP001429100"/>
    </source>
</evidence>
<proteinExistence type="predicted"/>